<dbReference type="OrthoDB" id="8587856at2"/>
<reference evidence="3 4" key="1">
    <citation type="submission" date="2018-01" db="EMBL/GenBank/DDBJ databases">
        <title>Halomonas endophytica sp. nov., isolated from storage liquid in the stems of Populus euphratica.</title>
        <authorList>
            <person name="Chen C."/>
        </authorList>
    </citation>
    <scope>NUCLEOTIDE SEQUENCE [LARGE SCALE GENOMIC DNA]</scope>
    <source>
        <strain evidence="3 4">DSM 26881</strain>
    </source>
</reference>
<dbReference type="Pfam" id="PF00497">
    <property type="entry name" value="SBP_bac_3"/>
    <property type="match status" value="1"/>
</dbReference>
<dbReference type="PANTHER" id="PTHR38834">
    <property type="entry name" value="PERIPLASMIC SUBSTRATE BINDING PROTEIN FAMILY 3"/>
    <property type="match status" value="1"/>
</dbReference>
<keyword evidence="1" id="KW-0732">Signal</keyword>
<dbReference type="InterPro" id="IPR001638">
    <property type="entry name" value="Solute-binding_3/MltF_N"/>
</dbReference>
<dbReference type="EMBL" id="PNRE01000091">
    <property type="protein sequence ID" value="PMR67384.1"/>
    <property type="molecule type" value="Genomic_DNA"/>
</dbReference>
<evidence type="ECO:0000259" key="2">
    <source>
        <dbReference type="Pfam" id="PF00497"/>
    </source>
</evidence>
<dbReference type="Proteomes" id="UP000235346">
    <property type="component" value="Unassembled WGS sequence"/>
</dbReference>
<feature type="signal peptide" evidence="1">
    <location>
        <begin position="1"/>
        <end position="19"/>
    </location>
</feature>
<protein>
    <submittedName>
        <fullName evidence="3">ABC transporter substrate-binding protein</fullName>
    </submittedName>
</protein>
<feature type="chain" id="PRO_5014976822" evidence="1">
    <location>
        <begin position="20"/>
        <end position="244"/>
    </location>
</feature>
<name>A0A2N7TGS4_9GAMM</name>
<accession>A0A2N7TGS4</accession>
<comment type="caution">
    <text evidence="3">The sequence shown here is derived from an EMBL/GenBank/DDBJ whole genome shotgun (WGS) entry which is preliminary data.</text>
</comment>
<dbReference type="RefSeq" id="WP_102629586.1">
    <property type="nucleotide sequence ID" value="NZ_PDOH01000020.1"/>
</dbReference>
<dbReference type="AlphaFoldDB" id="A0A2N7TGS4"/>
<evidence type="ECO:0000256" key="1">
    <source>
        <dbReference type="SAM" id="SignalP"/>
    </source>
</evidence>
<dbReference type="SUPFAM" id="SSF53850">
    <property type="entry name" value="Periplasmic binding protein-like II"/>
    <property type="match status" value="1"/>
</dbReference>
<keyword evidence="4" id="KW-1185">Reference proteome</keyword>
<feature type="domain" description="Solute-binding protein family 3/N-terminal" evidence="2">
    <location>
        <begin position="29"/>
        <end position="231"/>
    </location>
</feature>
<proteinExistence type="predicted"/>
<gene>
    <name evidence="3" type="ORF">C1H66_19720</name>
</gene>
<dbReference type="PANTHER" id="PTHR38834:SF3">
    <property type="entry name" value="SOLUTE-BINDING PROTEIN FAMILY 3_N-TERMINAL DOMAIN-CONTAINING PROTEIN"/>
    <property type="match status" value="1"/>
</dbReference>
<evidence type="ECO:0000313" key="3">
    <source>
        <dbReference type="EMBL" id="PMR67384.1"/>
    </source>
</evidence>
<dbReference type="Gene3D" id="3.40.190.10">
    <property type="entry name" value="Periplasmic binding protein-like II"/>
    <property type="match status" value="2"/>
</dbReference>
<sequence length="244" mass="27329">MKRCLLLAVCLLLPLPVPASLDGLTFNTEEYPPFNFLDRQGEIDGMATRLLRAGLEQAGLSVTFRLLPWARAYTEARMRDNHCVYSTTRTEEREPHFTWIGPLVTNEWAAFALADSPLEADSLDDLMELRVGSFREDAVGQFVAQRGVAVVVAPTERENIGRLQAGLIDAWVTGSQTARLLAADAGIELRELFDFHRADLYLACHPSVSDSVVTRLQAALDRLLDDDRLEAFRRDALEAWERSP</sequence>
<evidence type="ECO:0000313" key="4">
    <source>
        <dbReference type="Proteomes" id="UP000235346"/>
    </source>
</evidence>
<organism evidence="3 4">
    <name type="scientific">Halomonas heilongjiangensis</name>
    <dbReference type="NCBI Taxonomy" id="1387883"/>
    <lineage>
        <taxon>Bacteria</taxon>
        <taxon>Pseudomonadati</taxon>
        <taxon>Pseudomonadota</taxon>
        <taxon>Gammaproteobacteria</taxon>
        <taxon>Oceanospirillales</taxon>
        <taxon>Halomonadaceae</taxon>
        <taxon>Halomonas</taxon>
    </lineage>
</organism>